<feature type="domain" description="NADP-dependent oxidoreductase" evidence="5">
    <location>
        <begin position="18"/>
        <end position="267"/>
    </location>
</feature>
<evidence type="ECO:0000256" key="2">
    <source>
        <dbReference type="PIRSR" id="PIRSR000097-2"/>
    </source>
</evidence>
<organism evidence="6 7">
    <name type="scientific">Tianweitania sediminis</name>
    <dbReference type="NCBI Taxonomy" id="1502156"/>
    <lineage>
        <taxon>Bacteria</taxon>
        <taxon>Pseudomonadati</taxon>
        <taxon>Pseudomonadota</taxon>
        <taxon>Alphaproteobacteria</taxon>
        <taxon>Hyphomicrobiales</taxon>
        <taxon>Phyllobacteriaceae</taxon>
        <taxon>Tianweitania</taxon>
    </lineage>
</organism>
<evidence type="ECO:0000259" key="5">
    <source>
        <dbReference type="Pfam" id="PF00248"/>
    </source>
</evidence>
<feature type="binding site" evidence="2">
    <location>
        <position position="114"/>
    </location>
    <ligand>
        <name>substrate</name>
    </ligand>
</feature>
<dbReference type="EMBL" id="JAGIYY010000001">
    <property type="protein sequence ID" value="MBP0437991.1"/>
    <property type="molecule type" value="Genomic_DNA"/>
</dbReference>
<dbReference type="SUPFAM" id="SSF51430">
    <property type="entry name" value="NAD(P)-linked oxidoreductase"/>
    <property type="match status" value="1"/>
</dbReference>
<evidence type="ECO:0000256" key="3">
    <source>
        <dbReference type="PIRSR" id="PIRSR000097-3"/>
    </source>
</evidence>
<dbReference type="InterPro" id="IPR020471">
    <property type="entry name" value="AKR"/>
</dbReference>
<dbReference type="PANTHER" id="PTHR43638">
    <property type="entry name" value="OXIDOREDUCTASE, ALDO/KETO REDUCTASE FAMILY PROTEIN"/>
    <property type="match status" value="1"/>
</dbReference>
<evidence type="ECO:0000313" key="7">
    <source>
        <dbReference type="Proteomes" id="UP000666240"/>
    </source>
</evidence>
<evidence type="ECO:0000256" key="1">
    <source>
        <dbReference type="PIRSR" id="PIRSR000097-1"/>
    </source>
</evidence>
<gene>
    <name evidence="6" type="ORF">J5Y06_04945</name>
</gene>
<evidence type="ECO:0000256" key="4">
    <source>
        <dbReference type="SAM" id="MobiDB-lite"/>
    </source>
</evidence>
<dbReference type="RefSeq" id="WP_209333935.1">
    <property type="nucleotide sequence ID" value="NZ_JAGIYY010000001.1"/>
</dbReference>
<evidence type="ECO:0000313" key="6">
    <source>
        <dbReference type="EMBL" id="MBP0437991.1"/>
    </source>
</evidence>
<dbReference type="PRINTS" id="PR00069">
    <property type="entry name" value="ALDKETRDTASE"/>
</dbReference>
<accession>A0A8J7RIT6</accession>
<dbReference type="CDD" id="cd19138">
    <property type="entry name" value="AKR_YeaE"/>
    <property type="match status" value="1"/>
</dbReference>
<sequence length="280" mass="30180">MNTLSGTELRSGATVPTLGQGTWHMGESASGEAAEVASLRRGLDLGLALIDTAEMYGSGRAERVVAKAVSGRRNEAYIVSKVLPSNASGRKVREACERSLRHLGIEQMDLYLLHWRGRIPLAETVTAFEDLKAEGKIGAWGVSNFDTDDMEELMAVPGGSNVAANQVLYNLDSRGIEHDLLPWCQKRGVAVMAYSPLDEGRLLRDARLAAFAAARGLTGAQAALSFVLSRPGVIAIPKTSSAERAQENVEAAERILMPEDLSELDRLFPPPEGKRPLAMI</sequence>
<protein>
    <submittedName>
        <fullName evidence="6">Aldo/keto reductase</fullName>
    </submittedName>
</protein>
<name>A0A8J7RIT6_9HYPH</name>
<dbReference type="GO" id="GO:0016491">
    <property type="term" value="F:oxidoreductase activity"/>
    <property type="evidence" value="ECO:0007669"/>
    <property type="project" value="InterPro"/>
</dbReference>
<dbReference type="InterPro" id="IPR023210">
    <property type="entry name" value="NADP_OxRdtase_dom"/>
</dbReference>
<reference evidence="6" key="1">
    <citation type="submission" date="2021-03" db="EMBL/GenBank/DDBJ databases">
        <title>Genome sequencing and assembly of Tianweitania sediminis.</title>
        <authorList>
            <person name="Chhetri G."/>
        </authorList>
    </citation>
    <scope>NUCLEOTIDE SEQUENCE</scope>
    <source>
        <strain evidence="6">Z8</strain>
    </source>
</reference>
<feature type="site" description="Lowers pKa of active site Tyr" evidence="3">
    <location>
        <position position="81"/>
    </location>
</feature>
<feature type="active site" description="Proton donor" evidence="1">
    <location>
        <position position="56"/>
    </location>
</feature>
<comment type="caution">
    <text evidence="6">The sequence shown here is derived from an EMBL/GenBank/DDBJ whole genome shotgun (WGS) entry which is preliminary data.</text>
</comment>
<dbReference type="Proteomes" id="UP000666240">
    <property type="component" value="Unassembled WGS sequence"/>
</dbReference>
<dbReference type="PANTHER" id="PTHR43638:SF3">
    <property type="entry name" value="ALDEHYDE REDUCTASE"/>
    <property type="match status" value="1"/>
</dbReference>
<proteinExistence type="predicted"/>
<keyword evidence="7" id="KW-1185">Reference proteome</keyword>
<feature type="region of interest" description="Disordered" evidence="4">
    <location>
        <begin position="1"/>
        <end position="24"/>
    </location>
</feature>
<dbReference type="Gene3D" id="3.20.20.100">
    <property type="entry name" value="NADP-dependent oxidoreductase domain"/>
    <property type="match status" value="1"/>
</dbReference>
<dbReference type="AlphaFoldDB" id="A0A8J7RIT6"/>
<dbReference type="PIRSF" id="PIRSF000097">
    <property type="entry name" value="AKR"/>
    <property type="match status" value="1"/>
</dbReference>
<dbReference type="InterPro" id="IPR036812">
    <property type="entry name" value="NAD(P)_OxRdtase_dom_sf"/>
</dbReference>
<dbReference type="Pfam" id="PF00248">
    <property type="entry name" value="Aldo_ket_red"/>
    <property type="match status" value="1"/>
</dbReference>